<dbReference type="Pfam" id="PF02033">
    <property type="entry name" value="RBFA"/>
    <property type="match status" value="1"/>
</dbReference>
<dbReference type="NCBIfam" id="TIGR00082">
    <property type="entry name" value="rbfA"/>
    <property type="match status" value="1"/>
</dbReference>
<dbReference type="PROSITE" id="PS01319">
    <property type="entry name" value="RBFA"/>
    <property type="match status" value="1"/>
</dbReference>
<organism evidence="3 4">
    <name type="scientific">Schwartzia succinivorans DSM 10502</name>
    <dbReference type="NCBI Taxonomy" id="1123243"/>
    <lineage>
        <taxon>Bacteria</taxon>
        <taxon>Bacillati</taxon>
        <taxon>Bacillota</taxon>
        <taxon>Negativicutes</taxon>
        <taxon>Selenomonadales</taxon>
        <taxon>Selenomonadaceae</taxon>
        <taxon>Schwartzia</taxon>
    </lineage>
</organism>
<dbReference type="HAMAP" id="MF_00003">
    <property type="entry name" value="RbfA"/>
    <property type="match status" value="1"/>
</dbReference>
<evidence type="ECO:0000256" key="1">
    <source>
        <dbReference type="ARBA" id="ARBA00022517"/>
    </source>
</evidence>
<dbReference type="InterPro" id="IPR015946">
    <property type="entry name" value="KH_dom-like_a/b"/>
</dbReference>
<dbReference type="Proteomes" id="UP000184404">
    <property type="component" value="Unassembled WGS sequence"/>
</dbReference>
<comment type="subunit">
    <text evidence="2">Monomer. Binds 30S ribosomal subunits, but not 50S ribosomal subunits or 70S ribosomes.</text>
</comment>
<dbReference type="Gene3D" id="3.30.300.20">
    <property type="match status" value="1"/>
</dbReference>
<evidence type="ECO:0000313" key="3">
    <source>
        <dbReference type="EMBL" id="SHE62222.1"/>
    </source>
</evidence>
<gene>
    <name evidence="2" type="primary">rbfA</name>
    <name evidence="3" type="ORF">SAMN02745190_00834</name>
</gene>
<dbReference type="EMBL" id="FQUG01000003">
    <property type="protein sequence ID" value="SHE62222.1"/>
    <property type="molecule type" value="Genomic_DNA"/>
</dbReference>
<dbReference type="InterPro" id="IPR000238">
    <property type="entry name" value="RbfA"/>
</dbReference>
<dbReference type="AlphaFoldDB" id="A0A1M4UZW6"/>
<dbReference type="RefSeq" id="WP_072934926.1">
    <property type="nucleotide sequence ID" value="NZ_FQUG01000003.1"/>
</dbReference>
<name>A0A1M4UZW6_9FIRM</name>
<reference evidence="3 4" key="1">
    <citation type="submission" date="2016-11" db="EMBL/GenBank/DDBJ databases">
        <authorList>
            <person name="Jaros S."/>
            <person name="Januszkiewicz K."/>
            <person name="Wedrychowicz H."/>
        </authorList>
    </citation>
    <scope>NUCLEOTIDE SEQUENCE [LARGE SCALE GENOMIC DNA]</scope>
    <source>
        <strain evidence="3 4">DSM 10502</strain>
    </source>
</reference>
<keyword evidence="2" id="KW-0963">Cytoplasm</keyword>
<dbReference type="InterPro" id="IPR023799">
    <property type="entry name" value="RbfA_dom_sf"/>
</dbReference>
<dbReference type="GO" id="GO:0043024">
    <property type="term" value="F:ribosomal small subunit binding"/>
    <property type="evidence" value="ECO:0007669"/>
    <property type="project" value="TreeGrafter"/>
</dbReference>
<keyword evidence="1 2" id="KW-0690">Ribosome biogenesis</keyword>
<sequence>MGQLRMEKVQELMKQEISKILLQDVKDPRIGFVTVTDVHCSPDLRNARVFVSLMGSEEQMKDCWKGLKSCSGYIRRELGSRVRLRYTPELTFALDTSLAYSAHIQELLLKIEKEEGHDDGEENRA</sequence>
<dbReference type="GO" id="GO:0030490">
    <property type="term" value="P:maturation of SSU-rRNA"/>
    <property type="evidence" value="ECO:0007669"/>
    <property type="project" value="UniProtKB-UniRule"/>
</dbReference>
<comment type="similarity">
    <text evidence="2">Belongs to the RbfA family.</text>
</comment>
<evidence type="ECO:0000313" key="4">
    <source>
        <dbReference type="Proteomes" id="UP000184404"/>
    </source>
</evidence>
<dbReference type="SUPFAM" id="SSF89919">
    <property type="entry name" value="Ribosome-binding factor A, RbfA"/>
    <property type="match status" value="1"/>
</dbReference>
<accession>A0A1M4UZW6</accession>
<comment type="function">
    <text evidence="2">One of several proteins that assist in the late maturation steps of the functional core of the 30S ribosomal subunit. Associates with free 30S ribosomal subunits (but not with 30S subunits that are part of 70S ribosomes or polysomes). Required for efficient processing of 16S rRNA. May interact with the 5'-terminal helix region of 16S rRNA.</text>
</comment>
<keyword evidence="4" id="KW-1185">Reference proteome</keyword>
<dbReference type="PANTHER" id="PTHR33515:SF1">
    <property type="entry name" value="RIBOSOME-BINDING FACTOR A, CHLOROPLASTIC-RELATED"/>
    <property type="match status" value="1"/>
</dbReference>
<dbReference type="PANTHER" id="PTHR33515">
    <property type="entry name" value="RIBOSOME-BINDING FACTOR A, CHLOROPLASTIC-RELATED"/>
    <property type="match status" value="1"/>
</dbReference>
<dbReference type="InterPro" id="IPR020053">
    <property type="entry name" value="Ribosome-bd_factorA_CS"/>
</dbReference>
<protein>
    <recommendedName>
        <fullName evidence="2">Ribosome-binding factor A</fullName>
    </recommendedName>
</protein>
<dbReference type="STRING" id="1123243.SAMN02745190_00834"/>
<evidence type="ECO:0000256" key="2">
    <source>
        <dbReference type="HAMAP-Rule" id="MF_00003"/>
    </source>
</evidence>
<proteinExistence type="inferred from homology"/>
<comment type="subcellular location">
    <subcellularLocation>
        <location evidence="2">Cytoplasm</location>
    </subcellularLocation>
</comment>
<dbReference type="OrthoDB" id="307788at2"/>
<dbReference type="GO" id="GO:0005829">
    <property type="term" value="C:cytosol"/>
    <property type="evidence" value="ECO:0007669"/>
    <property type="project" value="TreeGrafter"/>
</dbReference>